<keyword evidence="3 6" id="KW-0808">Transferase</keyword>
<feature type="active site" evidence="7">
    <location>
        <position position="199"/>
    </location>
</feature>
<accession>A0A7C3SI48</accession>
<dbReference type="GO" id="GO:0004314">
    <property type="term" value="F:[acyl-carrier-protein] S-malonyltransferase activity"/>
    <property type="evidence" value="ECO:0007669"/>
    <property type="project" value="UniProtKB-EC"/>
</dbReference>
<dbReference type="InterPro" id="IPR016036">
    <property type="entry name" value="Malonyl_transacylase_ACP-bd"/>
</dbReference>
<dbReference type="Gene3D" id="3.40.366.10">
    <property type="entry name" value="Malonyl-Coenzyme A Acyl Carrier Protein, domain 2"/>
    <property type="match status" value="1"/>
</dbReference>
<dbReference type="InterPro" id="IPR004410">
    <property type="entry name" value="Malonyl_CoA-ACP_transAc_FabD"/>
</dbReference>
<comment type="similarity">
    <text evidence="6">Belongs to the fabD family.</text>
</comment>
<dbReference type="EC" id="2.3.1.39" evidence="1 6"/>
<comment type="caution">
    <text evidence="9">The sequence shown here is derived from an EMBL/GenBank/DDBJ whole genome shotgun (WGS) entry which is preliminary data.</text>
</comment>
<dbReference type="SUPFAM" id="SSF55048">
    <property type="entry name" value="Probable ACP-binding domain of malonyl-CoA ACP transacylase"/>
    <property type="match status" value="1"/>
</dbReference>
<evidence type="ECO:0000256" key="7">
    <source>
        <dbReference type="PIRSR" id="PIRSR000446-1"/>
    </source>
</evidence>
<dbReference type="SUPFAM" id="SSF52151">
    <property type="entry name" value="FabD/lysophospholipase-like"/>
    <property type="match status" value="1"/>
</dbReference>
<organism evidence="9">
    <name type="scientific">Desulfobacca acetoxidans</name>
    <dbReference type="NCBI Taxonomy" id="60893"/>
    <lineage>
        <taxon>Bacteria</taxon>
        <taxon>Pseudomonadati</taxon>
        <taxon>Thermodesulfobacteriota</taxon>
        <taxon>Desulfobaccia</taxon>
        <taxon>Desulfobaccales</taxon>
        <taxon>Desulfobaccaceae</taxon>
        <taxon>Desulfobacca</taxon>
    </lineage>
</organism>
<dbReference type="GO" id="GO:0006633">
    <property type="term" value="P:fatty acid biosynthetic process"/>
    <property type="evidence" value="ECO:0007669"/>
    <property type="project" value="TreeGrafter"/>
</dbReference>
<dbReference type="InterPro" id="IPR014043">
    <property type="entry name" value="Acyl_transferase_dom"/>
</dbReference>
<dbReference type="InterPro" id="IPR016035">
    <property type="entry name" value="Acyl_Trfase/lysoPLipase"/>
</dbReference>
<dbReference type="FunFam" id="3.30.70.250:FF:000001">
    <property type="entry name" value="Malonyl CoA-acyl carrier protein transacylase"/>
    <property type="match status" value="1"/>
</dbReference>
<evidence type="ECO:0000256" key="5">
    <source>
        <dbReference type="ARBA" id="ARBA00048462"/>
    </source>
</evidence>
<dbReference type="NCBIfam" id="TIGR00128">
    <property type="entry name" value="fabD"/>
    <property type="match status" value="1"/>
</dbReference>
<dbReference type="PANTHER" id="PTHR42681">
    <property type="entry name" value="MALONYL-COA-ACYL CARRIER PROTEIN TRANSACYLASE, MITOCHONDRIAL"/>
    <property type="match status" value="1"/>
</dbReference>
<evidence type="ECO:0000256" key="1">
    <source>
        <dbReference type="ARBA" id="ARBA00013258"/>
    </source>
</evidence>
<keyword evidence="4 6" id="KW-0012">Acyltransferase</keyword>
<dbReference type="PIRSF" id="PIRSF000446">
    <property type="entry name" value="Mct"/>
    <property type="match status" value="1"/>
</dbReference>
<evidence type="ECO:0000259" key="8">
    <source>
        <dbReference type="SMART" id="SM00827"/>
    </source>
</evidence>
<dbReference type="InterPro" id="IPR001227">
    <property type="entry name" value="Ac_transferase_dom_sf"/>
</dbReference>
<sequence>MPRPAFLFPGQGSQYVGMGQDFYEADIRLKEIFDLAEEVTGLPIKRLCFQGPMEELTETENLQPAITAVNLCIFDALTEEGVAPEAVCGHSLGEYSALYAAGVLSASATFKAVRERGRLMQREARRHPGSMAAIIGLSVDKLQELVAPLTAEGPIALANFNTPEQIVISGAPELVAKASELAKAAGGRAVPLKVSGAWHSPLMAGAVEDFAVFLETLTFHEPRVPVYLNATARPEADPDLLREAMAKQLINPVRFCDLILNLKAAGVDTWVEVGPGKVLTGLVRKILPREPADRFHNVGSLPALEAFVEFYRRERRKI</sequence>
<proteinExistence type="inferred from homology"/>
<reference evidence="9" key="1">
    <citation type="journal article" date="2020" name="mSystems">
        <title>Genome- and Community-Level Interaction Insights into Carbon Utilization and Element Cycling Functions of Hydrothermarchaeota in Hydrothermal Sediment.</title>
        <authorList>
            <person name="Zhou Z."/>
            <person name="Liu Y."/>
            <person name="Xu W."/>
            <person name="Pan J."/>
            <person name="Luo Z.H."/>
            <person name="Li M."/>
        </authorList>
    </citation>
    <scope>NUCLEOTIDE SEQUENCE [LARGE SCALE GENOMIC DNA]</scope>
    <source>
        <strain evidence="9">SpSt-776</strain>
    </source>
</reference>
<dbReference type="Gene3D" id="3.30.70.250">
    <property type="entry name" value="Malonyl-CoA ACP transacylase, ACP-binding"/>
    <property type="match status" value="1"/>
</dbReference>
<dbReference type="InterPro" id="IPR024925">
    <property type="entry name" value="Malonyl_CoA-ACP_transAc"/>
</dbReference>
<evidence type="ECO:0000256" key="4">
    <source>
        <dbReference type="ARBA" id="ARBA00023315"/>
    </source>
</evidence>
<feature type="domain" description="Malonyl-CoA:ACP transacylase (MAT)" evidence="8">
    <location>
        <begin position="7"/>
        <end position="303"/>
    </location>
</feature>
<evidence type="ECO:0000256" key="3">
    <source>
        <dbReference type="ARBA" id="ARBA00022679"/>
    </source>
</evidence>
<feature type="active site" evidence="7">
    <location>
        <position position="91"/>
    </location>
</feature>
<dbReference type="Pfam" id="PF00698">
    <property type="entry name" value="Acyl_transf_1"/>
    <property type="match status" value="1"/>
</dbReference>
<protein>
    <recommendedName>
        <fullName evidence="2 6">Malonyl CoA-acyl carrier protein transacylase</fullName>
        <ecNumber evidence="1 6">2.3.1.39</ecNumber>
    </recommendedName>
</protein>
<dbReference type="AlphaFoldDB" id="A0A7C3SI48"/>
<dbReference type="SMART" id="SM00827">
    <property type="entry name" value="PKS_AT"/>
    <property type="match status" value="1"/>
</dbReference>
<gene>
    <name evidence="9" type="primary">fabD</name>
    <name evidence="9" type="ORF">ENV62_01175</name>
</gene>
<evidence type="ECO:0000256" key="2">
    <source>
        <dbReference type="ARBA" id="ARBA00018953"/>
    </source>
</evidence>
<evidence type="ECO:0000313" key="9">
    <source>
        <dbReference type="EMBL" id="HGB13839.1"/>
    </source>
</evidence>
<dbReference type="EMBL" id="DTHB01000016">
    <property type="protein sequence ID" value="HGB13839.1"/>
    <property type="molecule type" value="Genomic_DNA"/>
</dbReference>
<evidence type="ECO:0000256" key="6">
    <source>
        <dbReference type="PIRNR" id="PIRNR000446"/>
    </source>
</evidence>
<name>A0A7C3SI48_9BACT</name>
<dbReference type="GO" id="GO:0005829">
    <property type="term" value="C:cytosol"/>
    <property type="evidence" value="ECO:0007669"/>
    <property type="project" value="TreeGrafter"/>
</dbReference>
<dbReference type="PANTHER" id="PTHR42681:SF1">
    <property type="entry name" value="MALONYL-COA-ACYL CARRIER PROTEIN TRANSACYLASE, MITOCHONDRIAL"/>
    <property type="match status" value="1"/>
</dbReference>
<comment type="catalytic activity">
    <reaction evidence="5 6">
        <text>holo-[ACP] + malonyl-CoA = malonyl-[ACP] + CoA</text>
        <dbReference type="Rhea" id="RHEA:41792"/>
        <dbReference type="Rhea" id="RHEA-COMP:9623"/>
        <dbReference type="Rhea" id="RHEA-COMP:9685"/>
        <dbReference type="ChEBI" id="CHEBI:57287"/>
        <dbReference type="ChEBI" id="CHEBI:57384"/>
        <dbReference type="ChEBI" id="CHEBI:64479"/>
        <dbReference type="ChEBI" id="CHEBI:78449"/>
        <dbReference type="EC" id="2.3.1.39"/>
    </reaction>
</comment>
<dbReference type="InterPro" id="IPR050858">
    <property type="entry name" value="Mal-CoA-ACP_Trans/PKS_FabD"/>
</dbReference>